<dbReference type="AlphaFoldDB" id="A0A1I4F888"/>
<evidence type="ECO:0000313" key="3">
    <source>
        <dbReference type="EMBL" id="SFL14192.1"/>
    </source>
</evidence>
<sequence length="365" mass="39774">MKVGITGANGQLGYFVRCKLAYHYGHDVTTAGRAEFANPEALQAFAADREVIVHLAGVNRGTDADVADGNRALAEGLAAALSSAPGIRQVIYSSSVQRDLENVYGRAKAAAADTLAQEAARVGAGFLEIVLPNLFGEFTRPRYNSFVGTFCDQVAAGAELSVHNDNPVNLMHYSEAADLIAAAIAEGASGQSRPTGRDTSVATVAAMLKAMHAGYRLGIVPDLRDRFALNLFNTYRSYVYPAMYPFMLERKADNRGSLFEVVKERNGGQVFYSSTHPGITRGNHFHFDKVERFLVVSGDARISIRKVFTDEVRHFDVSGDAPCFVDMPTMHTHNITNIGGSELLTLFWSHDIFDPARPDTYMEPV</sequence>
<dbReference type="InterPro" id="IPR001509">
    <property type="entry name" value="Epimerase_deHydtase"/>
</dbReference>
<evidence type="ECO:0000259" key="1">
    <source>
        <dbReference type="Pfam" id="PF01370"/>
    </source>
</evidence>
<reference evidence="3 4" key="1">
    <citation type="submission" date="2016-10" db="EMBL/GenBank/DDBJ databases">
        <authorList>
            <person name="Varghese N."/>
            <person name="Submissions S."/>
        </authorList>
    </citation>
    <scope>NUCLEOTIDE SEQUENCE [LARGE SCALE GENOMIC DNA]</scope>
    <source>
        <strain evidence="3 4">DSM 21822</strain>
    </source>
</reference>
<name>A0A1I4F888_9HYPH</name>
<dbReference type="Gene3D" id="2.60.120.10">
    <property type="entry name" value="Jelly Rolls"/>
    <property type="match status" value="1"/>
</dbReference>
<dbReference type="Pfam" id="PF14667">
    <property type="entry name" value="Polysacc_synt_C"/>
    <property type="match status" value="1"/>
</dbReference>
<dbReference type="Proteomes" id="UP000323300">
    <property type="component" value="Unassembled WGS sequence"/>
</dbReference>
<keyword evidence="4" id="KW-1185">Reference proteome</keyword>
<feature type="domain" description="NAD-dependent epimerase/dehydratase" evidence="1">
    <location>
        <begin position="5"/>
        <end position="191"/>
    </location>
</feature>
<dbReference type="SUPFAM" id="SSF51182">
    <property type="entry name" value="RmlC-like cupins"/>
    <property type="match status" value="1"/>
</dbReference>
<evidence type="ECO:0000313" key="4">
    <source>
        <dbReference type="Proteomes" id="UP000323300"/>
    </source>
</evidence>
<proteinExistence type="predicted"/>
<evidence type="ECO:0000259" key="2">
    <source>
        <dbReference type="Pfam" id="PF14667"/>
    </source>
</evidence>
<feature type="domain" description="Capsular polysaccharide assembling protein CapF C-terminal" evidence="2">
    <location>
        <begin position="252"/>
        <end position="361"/>
    </location>
</feature>
<dbReference type="CDD" id="cd07007">
    <property type="entry name" value="cupin_CapF-like_C"/>
    <property type="match status" value="1"/>
</dbReference>
<accession>A0A1I4F888</accession>
<protein>
    <submittedName>
        <fullName evidence="3">UDP-2-acetamido-2,6-beta-L-arabino-hexul-4-ose reductase</fullName>
    </submittedName>
</protein>
<gene>
    <name evidence="3" type="ORF">SAMN04488498_13913</name>
</gene>
<dbReference type="SUPFAM" id="SSF51735">
    <property type="entry name" value="NAD(P)-binding Rossmann-fold domains"/>
    <property type="match status" value="1"/>
</dbReference>
<organism evidence="3 4">
    <name type="scientific">Neomesorhizobium albiziae</name>
    <dbReference type="NCBI Taxonomy" id="335020"/>
    <lineage>
        <taxon>Bacteria</taxon>
        <taxon>Pseudomonadati</taxon>
        <taxon>Pseudomonadota</taxon>
        <taxon>Alphaproteobacteria</taxon>
        <taxon>Hyphomicrobiales</taxon>
        <taxon>Phyllobacteriaceae</taxon>
        <taxon>Neomesorhizobium</taxon>
    </lineage>
</organism>
<dbReference type="OrthoDB" id="9795501at2"/>
<dbReference type="Pfam" id="PF01370">
    <property type="entry name" value="Epimerase"/>
    <property type="match status" value="1"/>
</dbReference>
<dbReference type="InterPro" id="IPR011051">
    <property type="entry name" value="RmlC_Cupin_sf"/>
</dbReference>
<dbReference type="RefSeq" id="WP_149764080.1">
    <property type="nucleotide sequence ID" value="NZ_BSPE01000010.1"/>
</dbReference>
<dbReference type="InterPro" id="IPR014710">
    <property type="entry name" value="RmlC-like_jellyroll"/>
</dbReference>
<dbReference type="InterPro" id="IPR029303">
    <property type="entry name" value="CapF_C"/>
</dbReference>
<dbReference type="InterPro" id="IPR036291">
    <property type="entry name" value="NAD(P)-bd_dom_sf"/>
</dbReference>
<dbReference type="EMBL" id="FOSL01000039">
    <property type="protein sequence ID" value="SFL14192.1"/>
    <property type="molecule type" value="Genomic_DNA"/>
</dbReference>
<dbReference type="Gene3D" id="3.40.50.720">
    <property type="entry name" value="NAD(P)-binding Rossmann-like Domain"/>
    <property type="match status" value="1"/>
</dbReference>